<evidence type="ECO:0000313" key="2">
    <source>
        <dbReference type="Proteomes" id="UP000261600"/>
    </source>
</evidence>
<organism evidence="1 2">
    <name type="scientific">Monopterus albus</name>
    <name type="common">Swamp eel</name>
    <dbReference type="NCBI Taxonomy" id="43700"/>
    <lineage>
        <taxon>Eukaryota</taxon>
        <taxon>Metazoa</taxon>
        <taxon>Chordata</taxon>
        <taxon>Craniata</taxon>
        <taxon>Vertebrata</taxon>
        <taxon>Euteleostomi</taxon>
        <taxon>Actinopterygii</taxon>
        <taxon>Neopterygii</taxon>
        <taxon>Teleostei</taxon>
        <taxon>Neoteleostei</taxon>
        <taxon>Acanthomorphata</taxon>
        <taxon>Anabantaria</taxon>
        <taxon>Synbranchiformes</taxon>
        <taxon>Synbranchidae</taxon>
        <taxon>Monopterus</taxon>
    </lineage>
</organism>
<sequence length="79" mass="8804">ILTKQLKEAKYRLHDNDHKTHLSFILVLVPRAGLAVYRGEMVIGVCLTAVGVGGIYCHCGFDLQLGQLHTVIEDPEELF</sequence>
<reference evidence="1" key="1">
    <citation type="submission" date="2025-08" db="UniProtKB">
        <authorList>
            <consortium name="Ensembl"/>
        </authorList>
    </citation>
    <scope>IDENTIFICATION</scope>
</reference>
<keyword evidence="2" id="KW-1185">Reference proteome</keyword>
<protein>
    <submittedName>
        <fullName evidence="1">Uncharacterized protein</fullName>
    </submittedName>
</protein>
<proteinExistence type="predicted"/>
<dbReference type="Proteomes" id="UP000261600">
    <property type="component" value="Unplaced"/>
</dbReference>
<dbReference type="Ensembl" id="ENSMALT00000023684.1">
    <property type="protein sequence ID" value="ENSMALP00000023236.1"/>
    <property type="gene ID" value="ENSMALG00000016208.1"/>
</dbReference>
<dbReference type="AlphaFoldDB" id="A0A3Q3QZ91"/>
<reference evidence="1" key="2">
    <citation type="submission" date="2025-09" db="UniProtKB">
        <authorList>
            <consortium name="Ensembl"/>
        </authorList>
    </citation>
    <scope>IDENTIFICATION</scope>
</reference>
<evidence type="ECO:0000313" key="1">
    <source>
        <dbReference type="Ensembl" id="ENSMALP00000023236.1"/>
    </source>
</evidence>
<name>A0A3Q3QZ91_MONAL</name>
<accession>A0A3Q3QZ91</accession>